<reference evidence="2" key="1">
    <citation type="submission" date="2022-10" db="EMBL/GenBank/DDBJ databases">
        <title>Chryseobacterium sp. nov., a novel bacterial species.</title>
        <authorList>
            <person name="Cao Y."/>
        </authorList>
    </citation>
    <scope>NUCLEOTIDE SEQUENCE</scope>
    <source>
        <strain evidence="2">KC 927</strain>
    </source>
</reference>
<protein>
    <submittedName>
        <fullName evidence="2">TonB C-terminal domain-containing protein</fullName>
    </submittedName>
</protein>
<organism evidence="2 3">
    <name type="scientific">Chryseobacterium luquanense</name>
    <dbReference type="NCBI Taxonomy" id="2983766"/>
    <lineage>
        <taxon>Bacteria</taxon>
        <taxon>Pseudomonadati</taxon>
        <taxon>Bacteroidota</taxon>
        <taxon>Flavobacteriia</taxon>
        <taxon>Flavobacteriales</taxon>
        <taxon>Weeksellaceae</taxon>
        <taxon>Chryseobacterium group</taxon>
        <taxon>Chryseobacterium</taxon>
    </lineage>
</organism>
<comment type="caution">
    <text evidence="2">The sequence shown here is derived from an EMBL/GenBank/DDBJ whole genome shotgun (WGS) entry which is preliminary data.</text>
</comment>
<dbReference type="Gene3D" id="3.30.1150.10">
    <property type="match status" value="1"/>
</dbReference>
<dbReference type="SUPFAM" id="SSF74653">
    <property type="entry name" value="TolA/TonB C-terminal domain"/>
    <property type="match status" value="1"/>
</dbReference>
<accession>A0ABT3Y5J2</accession>
<dbReference type="Proteomes" id="UP001070176">
    <property type="component" value="Unassembled WGS sequence"/>
</dbReference>
<evidence type="ECO:0000313" key="3">
    <source>
        <dbReference type="Proteomes" id="UP001070176"/>
    </source>
</evidence>
<evidence type="ECO:0000259" key="1">
    <source>
        <dbReference type="Pfam" id="PF03544"/>
    </source>
</evidence>
<evidence type="ECO:0000313" key="2">
    <source>
        <dbReference type="EMBL" id="MCX8533387.1"/>
    </source>
</evidence>
<dbReference type="Pfam" id="PF03544">
    <property type="entry name" value="TonB_C"/>
    <property type="match status" value="1"/>
</dbReference>
<feature type="domain" description="TonB C-terminal" evidence="1">
    <location>
        <begin position="85"/>
        <end position="140"/>
    </location>
</feature>
<dbReference type="InterPro" id="IPR037682">
    <property type="entry name" value="TonB_C"/>
</dbReference>
<name>A0ABT3Y5J2_9FLAO</name>
<keyword evidence="3" id="KW-1185">Reference proteome</keyword>
<dbReference type="RefSeq" id="WP_267281884.1">
    <property type="nucleotide sequence ID" value="NZ_JAOVZV010000015.1"/>
</dbReference>
<proteinExistence type="predicted"/>
<sequence length="146" mass="16370">MKKFIFIISLIFNGIIFGQVTSSPAVPQIEKEDKNAPVDVNKIYENPDQMPVFPEGILAFRTKFEKAIILDSVQPENGENDLKGMISFAIEKDGSMTDLKVTGSNESFNAAVKKAVRSIKDKWKPALYKGEIVRSRFRIPLTMSKS</sequence>
<gene>
    <name evidence="2" type="ORF">OEA66_13625</name>
</gene>
<dbReference type="EMBL" id="JAOVZV010000015">
    <property type="protein sequence ID" value="MCX8533387.1"/>
    <property type="molecule type" value="Genomic_DNA"/>
</dbReference>